<name>A0A1G8J842_9NOCA</name>
<keyword evidence="2 4" id="KW-0012">Acyltransferase</keyword>
<dbReference type="Pfam" id="PF01553">
    <property type="entry name" value="Acyltransferase"/>
    <property type="match status" value="1"/>
</dbReference>
<dbReference type="SUPFAM" id="SSF69593">
    <property type="entry name" value="Glycerol-3-phosphate (1)-acyltransferase"/>
    <property type="match status" value="1"/>
</dbReference>
<keyword evidence="5" id="KW-1185">Reference proteome</keyword>
<dbReference type="InterPro" id="IPR002123">
    <property type="entry name" value="Plipid/glycerol_acylTrfase"/>
</dbReference>
<feature type="domain" description="Phospholipid/glycerol acyltransferase" evidence="3">
    <location>
        <begin position="81"/>
        <end position="217"/>
    </location>
</feature>
<keyword evidence="1 4" id="KW-0808">Transferase</keyword>
<dbReference type="GO" id="GO:0003841">
    <property type="term" value="F:1-acylglycerol-3-phosphate O-acyltransferase activity"/>
    <property type="evidence" value="ECO:0007669"/>
    <property type="project" value="TreeGrafter"/>
</dbReference>
<sequence>MIGVVDVERVDRGDVAAGGDPPEVELDNADAVYEYYRTHRQPVVAAKGAYALLDLRYRPRVRFSSGARRAVRDLVRSGRPVVVVANHLTHSDQYVLAATAWRTPLRRVIGYTRVLAKDELFVDPAQRRKIDVMGGIPVFRGKDHGLRVVADAGRRMMDVSAERISRGDSLAIFPEGTCNEGDPARVQSIGSGVGHIVARAVARGADPALLAIGICYGPETRIRSASVHVAVPDLTLPGKPMEVARFARERLQSAVDAAVAAY</sequence>
<evidence type="ECO:0000313" key="5">
    <source>
        <dbReference type="Proteomes" id="UP000183263"/>
    </source>
</evidence>
<evidence type="ECO:0000259" key="3">
    <source>
        <dbReference type="SMART" id="SM00563"/>
    </source>
</evidence>
<protein>
    <submittedName>
        <fullName evidence="4">Acyltransferase</fullName>
    </submittedName>
</protein>
<dbReference type="EMBL" id="FNDN01000006">
    <property type="protein sequence ID" value="SDI27233.1"/>
    <property type="molecule type" value="Genomic_DNA"/>
</dbReference>
<dbReference type="GO" id="GO:0006654">
    <property type="term" value="P:phosphatidic acid biosynthetic process"/>
    <property type="evidence" value="ECO:0007669"/>
    <property type="project" value="TreeGrafter"/>
</dbReference>
<evidence type="ECO:0000256" key="1">
    <source>
        <dbReference type="ARBA" id="ARBA00022679"/>
    </source>
</evidence>
<evidence type="ECO:0000256" key="2">
    <source>
        <dbReference type="ARBA" id="ARBA00023315"/>
    </source>
</evidence>
<dbReference type="SMART" id="SM00563">
    <property type="entry name" value="PlsC"/>
    <property type="match status" value="1"/>
</dbReference>
<accession>A0A1G8J842</accession>
<dbReference type="PANTHER" id="PTHR10434:SF11">
    <property type="entry name" value="1-ACYL-SN-GLYCEROL-3-PHOSPHATE ACYLTRANSFERASE"/>
    <property type="match status" value="1"/>
</dbReference>
<dbReference type="Proteomes" id="UP000183263">
    <property type="component" value="Unassembled WGS sequence"/>
</dbReference>
<evidence type="ECO:0000313" key="4">
    <source>
        <dbReference type="EMBL" id="SDI27233.1"/>
    </source>
</evidence>
<gene>
    <name evidence="4" type="ORF">SAMN05444695_10698</name>
</gene>
<reference evidence="4 5" key="1">
    <citation type="submission" date="2016-10" db="EMBL/GenBank/DDBJ databases">
        <authorList>
            <person name="de Groot N.N."/>
        </authorList>
    </citation>
    <scope>NUCLEOTIDE SEQUENCE [LARGE SCALE GENOMIC DNA]</scope>
    <source>
        <strain evidence="4 5">DSM 44892</strain>
    </source>
</reference>
<dbReference type="AlphaFoldDB" id="A0A1G8J842"/>
<proteinExistence type="predicted"/>
<organism evidence="4 5">
    <name type="scientific">Rhodococcus triatomae</name>
    <dbReference type="NCBI Taxonomy" id="300028"/>
    <lineage>
        <taxon>Bacteria</taxon>
        <taxon>Bacillati</taxon>
        <taxon>Actinomycetota</taxon>
        <taxon>Actinomycetes</taxon>
        <taxon>Mycobacteriales</taxon>
        <taxon>Nocardiaceae</taxon>
        <taxon>Rhodococcus</taxon>
    </lineage>
</organism>
<dbReference type="PANTHER" id="PTHR10434">
    <property type="entry name" value="1-ACYL-SN-GLYCEROL-3-PHOSPHATE ACYLTRANSFERASE"/>
    <property type="match status" value="1"/>
</dbReference>
<dbReference type="CDD" id="cd07989">
    <property type="entry name" value="LPLAT_AGPAT-like"/>
    <property type="match status" value="1"/>
</dbReference>